<name>A0A820BY94_9BILA</name>
<dbReference type="EMBL" id="CAJOBP010000723">
    <property type="protein sequence ID" value="CAF4213214.1"/>
    <property type="molecule type" value="Genomic_DNA"/>
</dbReference>
<dbReference type="AlphaFoldDB" id="A0A820BY94"/>
<keyword evidence="1" id="KW-0812">Transmembrane</keyword>
<protein>
    <submittedName>
        <fullName evidence="2">Uncharacterized protein</fullName>
    </submittedName>
</protein>
<reference evidence="2" key="1">
    <citation type="submission" date="2021-02" db="EMBL/GenBank/DDBJ databases">
        <authorList>
            <person name="Nowell W R."/>
        </authorList>
    </citation>
    <scope>NUCLEOTIDE SEQUENCE</scope>
</reference>
<proteinExistence type="predicted"/>
<keyword evidence="3" id="KW-1185">Reference proteome</keyword>
<evidence type="ECO:0000313" key="2">
    <source>
        <dbReference type="EMBL" id="CAF4213214.1"/>
    </source>
</evidence>
<organism evidence="2 3">
    <name type="scientific">Rotaria socialis</name>
    <dbReference type="NCBI Taxonomy" id="392032"/>
    <lineage>
        <taxon>Eukaryota</taxon>
        <taxon>Metazoa</taxon>
        <taxon>Spiralia</taxon>
        <taxon>Gnathifera</taxon>
        <taxon>Rotifera</taxon>
        <taxon>Eurotatoria</taxon>
        <taxon>Bdelloidea</taxon>
        <taxon>Philodinida</taxon>
        <taxon>Philodinidae</taxon>
        <taxon>Rotaria</taxon>
    </lineage>
</organism>
<feature type="non-terminal residue" evidence="2">
    <location>
        <position position="1"/>
    </location>
</feature>
<sequence length="27" mass="2978">MKDVTIPILSIPIPFGIGGIGIGRYWY</sequence>
<feature type="transmembrane region" description="Helical" evidence="1">
    <location>
        <begin position="6"/>
        <end position="26"/>
    </location>
</feature>
<keyword evidence="1" id="KW-1133">Transmembrane helix</keyword>
<accession>A0A820BY94</accession>
<keyword evidence="1" id="KW-0472">Membrane</keyword>
<evidence type="ECO:0000313" key="3">
    <source>
        <dbReference type="Proteomes" id="UP000663873"/>
    </source>
</evidence>
<gene>
    <name evidence="2" type="ORF">UJA718_LOCUS7270</name>
</gene>
<comment type="caution">
    <text evidence="2">The sequence shown here is derived from an EMBL/GenBank/DDBJ whole genome shotgun (WGS) entry which is preliminary data.</text>
</comment>
<evidence type="ECO:0000256" key="1">
    <source>
        <dbReference type="SAM" id="Phobius"/>
    </source>
</evidence>
<dbReference type="Proteomes" id="UP000663873">
    <property type="component" value="Unassembled WGS sequence"/>
</dbReference>